<sequence>MSIQIFILSKLMNEDNYPYNIKKLLSEPVPLDKMRAITESKLYYHFDSLAKQGLIEVVKVIKEVHRPDKQVYRITEKGRLELPKKIYKVFEDADTINDMILGIANLNYVNPDKVIEIIEKKIIEARELQETRARLEILINNDKDHRYNRFLSNYFYESIQSNIYWLEKLLSDLKKDN</sequence>
<dbReference type="PANTHER" id="PTHR43252">
    <property type="entry name" value="TRANSCRIPTIONAL REGULATOR YQJI"/>
    <property type="match status" value="1"/>
</dbReference>
<gene>
    <name evidence="3" type="ORF">CKF48_08865</name>
</gene>
<evidence type="ECO:0000256" key="1">
    <source>
        <dbReference type="SAM" id="Coils"/>
    </source>
</evidence>
<keyword evidence="4" id="KW-1185">Reference proteome</keyword>
<dbReference type="Gene3D" id="1.10.10.10">
    <property type="entry name" value="Winged helix-like DNA-binding domain superfamily/Winged helix DNA-binding domain"/>
    <property type="match status" value="1"/>
</dbReference>
<dbReference type="EMBL" id="CP022983">
    <property type="protein sequence ID" value="ASV67429.1"/>
    <property type="molecule type" value="Genomic_DNA"/>
</dbReference>
<dbReference type="RefSeq" id="WP_095371003.1">
    <property type="nucleotide sequence ID" value="NZ_CP022983.1"/>
</dbReference>
<dbReference type="OrthoDB" id="9808762at2"/>
<dbReference type="PANTHER" id="PTHR43252:SF7">
    <property type="entry name" value="TRANSCRIPTIONAL REGULATOR YQJI"/>
    <property type="match status" value="1"/>
</dbReference>
<reference evidence="3 4" key="1">
    <citation type="submission" date="2017-08" db="EMBL/GenBank/DDBJ databases">
        <title>Complete Genome Sequence of Bacillus kochii Oregon-R-modENCODE STRAIN BDGP4, isolated from Drosophila melanogaster gut.</title>
        <authorList>
            <person name="Wan K.H."/>
            <person name="Yu C."/>
            <person name="Park S."/>
            <person name="Hammonds A.S."/>
            <person name="Booth B.W."/>
            <person name="Celniker S.E."/>
        </authorList>
    </citation>
    <scope>NUCLEOTIDE SEQUENCE [LARGE SCALE GENOMIC DNA]</scope>
    <source>
        <strain evidence="3 4">BDGP4</strain>
    </source>
</reference>
<dbReference type="InterPro" id="IPR005149">
    <property type="entry name" value="Tscrpt_reg_PadR_N"/>
</dbReference>
<evidence type="ECO:0000313" key="3">
    <source>
        <dbReference type="EMBL" id="ASV67429.1"/>
    </source>
</evidence>
<proteinExistence type="predicted"/>
<accession>A0A248TH27</accession>
<dbReference type="InterPro" id="IPR036390">
    <property type="entry name" value="WH_DNA-bd_sf"/>
</dbReference>
<dbReference type="AlphaFoldDB" id="A0A248TH27"/>
<organism evidence="3 4">
    <name type="scientific">Cytobacillus kochii</name>
    <dbReference type="NCBI Taxonomy" id="859143"/>
    <lineage>
        <taxon>Bacteria</taxon>
        <taxon>Bacillati</taxon>
        <taxon>Bacillota</taxon>
        <taxon>Bacilli</taxon>
        <taxon>Bacillales</taxon>
        <taxon>Bacillaceae</taxon>
        <taxon>Cytobacillus</taxon>
    </lineage>
</organism>
<protein>
    <submittedName>
        <fullName evidence="3">Transcriptional regulator</fullName>
    </submittedName>
</protein>
<dbReference type="KEGG" id="bko:CKF48_08865"/>
<evidence type="ECO:0000259" key="2">
    <source>
        <dbReference type="Pfam" id="PF03551"/>
    </source>
</evidence>
<name>A0A248TH27_9BACI</name>
<evidence type="ECO:0000313" key="4">
    <source>
        <dbReference type="Proteomes" id="UP000215137"/>
    </source>
</evidence>
<dbReference type="SUPFAM" id="SSF46785">
    <property type="entry name" value="Winged helix' DNA-binding domain"/>
    <property type="match status" value="1"/>
</dbReference>
<feature type="coiled-coil region" evidence="1">
    <location>
        <begin position="118"/>
        <end position="145"/>
    </location>
</feature>
<dbReference type="Pfam" id="PF03551">
    <property type="entry name" value="PadR"/>
    <property type="match status" value="1"/>
</dbReference>
<keyword evidence="1" id="KW-0175">Coiled coil</keyword>
<dbReference type="Proteomes" id="UP000215137">
    <property type="component" value="Chromosome"/>
</dbReference>
<dbReference type="InterPro" id="IPR036388">
    <property type="entry name" value="WH-like_DNA-bd_sf"/>
</dbReference>
<feature type="domain" description="Transcription regulator PadR N-terminal" evidence="2">
    <location>
        <begin position="7"/>
        <end position="82"/>
    </location>
</feature>